<dbReference type="InParanoid" id="H2YWW2"/>
<dbReference type="OMA" id="ACSPIKF"/>
<dbReference type="InterPro" id="IPR009057">
    <property type="entry name" value="Homeodomain-like_sf"/>
</dbReference>
<sequence>MKLNFSIDFILGKTTKRKVSTEDRRTSGETENAQRSVRPVQWSPGLSSATRLNYPSRIDPTTLYHPIHIPHSDLSNQLASTKTSPGSIQQSFHPKIHRRSPQQIKHSPPYFPQCSYVIPAADTSSSDESDAEIRKRLSDSYQSKGIIKNEPLNSSFSSSPPCSKSSSGRVGRRLFTGYQILELDRAFSKKPYLTRSERAYLAQKVNLTECQIKTWFQNRRTKEKRRGPETDDDDVFNDVISSKPYFPKATRVPGHGVQVRPTFGPPDKHLQAAIFDYLRRQSNEEISVK</sequence>
<dbReference type="Pfam" id="PF00046">
    <property type="entry name" value="Homeodomain"/>
    <property type="match status" value="1"/>
</dbReference>
<dbReference type="SUPFAM" id="SSF46689">
    <property type="entry name" value="Homeodomain-like"/>
    <property type="match status" value="1"/>
</dbReference>
<evidence type="ECO:0000256" key="5">
    <source>
        <dbReference type="PROSITE-ProRule" id="PRU00108"/>
    </source>
</evidence>
<feature type="compositionally biased region" description="Low complexity" evidence="7">
    <location>
        <begin position="154"/>
        <end position="167"/>
    </location>
</feature>
<dbReference type="GO" id="GO:0000981">
    <property type="term" value="F:DNA-binding transcription factor activity, RNA polymerase II-specific"/>
    <property type="evidence" value="ECO:0007669"/>
    <property type="project" value="InterPro"/>
</dbReference>
<evidence type="ECO:0000256" key="2">
    <source>
        <dbReference type="ARBA" id="ARBA00023125"/>
    </source>
</evidence>
<protein>
    <recommendedName>
        <fullName evidence="8">Homeobox domain-containing protein</fullName>
    </recommendedName>
</protein>
<evidence type="ECO:0000256" key="6">
    <source>
        <dbReference type="RuleBase" id="RU000682"/>
    </source>
</evidence>
<dbReference type="PROSITE" id="PS50071">
    <property type="entry name" value="HOMEOBOX_2"/>
    <property type="match status" value="1"/>
</dbReference>
<dbReference type="InterPro" id="IPR001356">
    <property type="entry name" value="HD"/>
</dbReference>
<dbReference type="InterPro" id="IPR017970">
    <property type="entry name" value="Homeobox_CS"/>
</dbReference>
<reference evidence="9" key="3">
    <citation type="submission" date="2025-09" db="UniProtKB">
        <authorList>
            <consortium name="Ensembl"/>
        </authorList>
    </citation>
    <scope>IDENTIFICATION</scope>
</reference>
<evidence type="ECO:0000313" key="10">
    <source>
        <dbReference type="Proteomes" id="UP000007875"/>
    </source>
</evidence>
<dbReference type="STRING" id="51511.ENSCSAVP00000009823"/>
<dbReference type="PROSITE" id="PS00027">
    <property type="entry name" value="HOMEOBOX_1"/>
    <property type="match status" value="1"/>
</dbReference>
<keyword evidence="2 5" id="KW-0238">DNA-binding</keyword>
<dbReference type="HOGENOM" id="CLU_962959_0_0_1"/>
<feature type="region of interest" description="Disordered" evidence="7">
    <location>
        <begin position="142"/>
        <end position="168"/>
    </location>
</feature>
<reference evidence="10" key="1">
    <citation type="submission" date="2003-08" db="EMBL/GenBank/DDBJ databases">
        <authorList>
            <person name="Birren B."/>
            <person name="Nusbaum C."/>
            <person name="Abebe A."/>
            <person name="Abouelleil A."/>
            <person name="Adekoya E."/>
            <person name="Ait-zahra M."/>
            <person name="Allen N."/>
            <person name="Allen T."/>
            <person name="An P."/>
            <person name="Anderson M."/>
            <person name="Anderson S."/>
            <person name="Arachchi H."/>
            <person name="Armbruster J."/>
            <person name="Bachantsang P."/>
            <person name="Baldwin J."/>
            <person name="Barry A."/>
            <person name="Bayul T."/>
            <person name="Blitshsteyn B."/>
            <person name="Bloom T."/>
            <person name="Blye J."/>
            <person name="Boguslavskiy L."/>
            <person name="Borowsky M."/>
            <person name="Boukhgalter B."/>
            <person name="Brunache A."/>
            <person name="Butler J."/>
            <person name="Calixte N."/>
            <person name="Calvo S."/>
            <person name="Camarata J."/>
            <person name="Campo K."/>
            <person name="Chang J."/>
            <person name="Cheshatsang Y."/>
            <person name="Citroen M."/>
            <person name="Collymore A."/>
            <person name="Considine T."/>
            <person name="Cook A."/>
            <person name="Cooke P."/>
            <person name="Corum B."/>
            <person name="Cuomo C."/>
            <person name="David R."/>
            <person name="Dawoe T."/>
            <person name="Degray S."/>
            <person name="Dodge S."/>
            <person name="Dooley K."/>
            <person name="Dorje P."/>
            <person name="Dorjee K."/>
            <person name="Dorris L."/>
            <person name="Duffey N."/>
            <person name="Dupes A."/>
            <person name="Elkins T."/>
            <person name="Engels R."/>
            <person name="Erickson J."/>
            <person name="Farina A."/>
            <person name="Faro S."/>
            <person name="Ferreira P."/>
            <person name="Fischer H."/>
            <person name="Fitzgerald M."/>
            <person name="Foley K."/>
            <person name="Gage D."/>
            <person name="Galagan J."/>
            <person name="Gearin G."/>
            <person name="Gnerre S."/>
            <person name="Gnirke A."/>
            <person name="Goyette A."/>
            <person name="Graham J."/>
            <person name="Grandbois E."/>
            <person name="Gyaltsen K."/>
            <person name="Hafez N."/>
            <person name="Hagopian D."/>
            <person name="Hagos B."/>
            <person name="Hall J."/>
            <person name="Hatcher B."/>
            <person name="Heller A."/>
            <person name="Higgins H."/>
            <person name="Honan T."/>
            <person name="Horn A."/>
            <person name="Houde N."/>
            <person name="Hughes L."/>
            <person name="Hulme W."/>
            <person name="Husby E."/>
            <person name="Iliev I."/>
            <person name="Jaffe D."/>
            <person name="Jones C."/>
            <person name="Kamal M."/>
            <person name="Kamat A."/>
            <person name="Kamvysselis M."/>
            <person name="Karlsson E."/>
            <person name="Kells C."/>
            <person name="Kieu A."/>
            <person name="Kisner P."/>
            <person name="Kodira C."/>
            <person name="Kulbokas E."/>
            <person name="Labutti K."/>
            <person name="Lama D."/>
            <person name="Landers T."/>
            <person name="Leger J."/>
            <person name="Levine S."/>
            <person name="Lewis D."/>
            <person name="Lewis T."/>
            <person name="Lindblad-toh K."/>
            <person name="Liu X."/>
            <person name="Lokyitsang T."/>
            <person name="Lokyitsang Y."/>
            <person name="Lucien O."/>
            <person name="Lui A."/>
            <person name="Ma L.J."/>
            <person name="Mabbitt R."/>
            <person name="Macdonald J."/>
            <person name="Maclean C."/>
            <person name="Major J."/>
            <person name="Manning J."/>
            <person name="Marabella R."/>
            <person name="Maru K."/>
            <person name="Matthews C."/>
            <person name="Mauceli E."/>
            <person name="Mccarthy M."/>
            <person name="Mcdonough S."/>
            <person name="Mcghee T."/>
            <person name="Meldrim J."/>
            <person name="Meneus L."/>
            <person name="Mesirov J."/>
            <person name="Mihalev A."/>
            <person name="Mihova T."/>
            <person name="Mikkelsen T."/>
            <person name="Mlenga V."/>
            <person name="Moru K."/>
            <person name="Mozes J."/>
            <person name="Mulrain L."/>
            <person name="Munson G."/>
            <person name="Naylor J."/>
            <person name="Newes C."/>
            <person name="Nguyen C."/>
            <person name="Nguyen N."/>
            <person name="Nguyen T."/>
            <person name="Nicol R."/>
            <person name="Nielsen C."/>
            <person name="Nizzari M."/>
            <person name="Norbu C."/>
            <person name="Norbu N."/>
            <person name="O'donnell P."/>
            <person name="Okoawo O."/>
            <person name="O'leary S."/>
            <person name="Omotosho B."/>
            <person name="O'neill K."/>
            <person name="Osman S."/>
            <person name="Parker S."/>
            <person name="Perrin D."/>
            <person name="Phunkhang P."/>
            <person name="Piqani B."/>
            <person name="Purcell S."/>
            <person name="Rachupka T."/>
            <person name="Ramasamy U."/>
            <person name="Rameau R."/>
            <person name="Ray V."/>
            <person name="Raymond C."/>
            <person name="Retta R."/>
            <person name="Richardson S."/>
            <person name="Rise C."/>
            <person name="Rodriguez J."/>
            <person name="Rogers J."/>
            <person name="Rogov P."/>
            <person name="Rutman M."/>
            <person name="Schupbach R."/>
            <person name="Seaman C."/>
            <person name="Settipalli S."/>
            <person name="Sharpe T."/>
            <person name="Sheridan J."/>
            <person name="Sherpa N."/>
            <person name="Shi J."/>
            <person name="Smirnov S."/>
            <person name="Smith C."/>
            <person name="Sougnez C."/>
            <person name="Spencer B."/>
            <person name="Stalker J."/>
            <person name="Stange-thomann N."/>
            <person name="Stavropoulos S."/>
            <person name="Stetson K."/>
            <person name="Stone C."/>
            <person name="Stone S."/>
            <person name="Stubbs M."/>
            <person name="Talamas J."/>
            <person name="Tchuinga P."/>
            <person name="Tenzing P."/>
            <person name="Tesfaye S."/>
            <person name="Theodore J."/>
            <person name="Thoulutsang Y."/>
            <person name="Topham K."/>
            <person name="Towey S."/>
            <person name="Tsamla T."/>
            <person name="Tsomo N."/>
            <person name="Vallee D."/>
            <person name="Vassiliev H."/>
            <person name="Venkataraman V."/>
            <person name="Vinson J."/>
            <person name="Vo A."/>
            <person name="Wade C."/>
            <person name="Wang S."/>
            <person name="Wangchuk T."/>
            <person name="Wangdi T."/>
            <person name="Whittaker C."/>
            <person name="Wilkinson J."/>
            <person name="Wu Y."/>
            <person name="Wyman D."/>
            <person name="Yadav S."/>
            <person name="Yang S."/>
            <person name="Yang X."/>
            <person name="Yeager S."/>
            <person name="Yee E."/>
            <person name="Young G."/>
            <person name="Zainoun J."/>
            <person name="Zembeck L."/>
            <person name="Zimmer A."/>
            <person name="Zody M."/>
            <person name="Lander E."/>
        </authorList>
    </citation>
    <scope>NUCLEOTIDE SEQUENCE [LARGE SCALE GENOMIC DNA]</scope>
</reference>
<name>H2YWW2_CIOSA</name>
<dbReference type="CDD" id="cd00086">
    <property type="entry name" value="homeodomain"/>
    <property type="match status" value="1"/>
</dbReference>
<feature type="region of interest" description="Disordered" evidence="7">
    <location>
        <begin position="16"/>
        <end position="39"/>
    </location>
</feature>
<dbReference type="GO" id="GO:0030154">
    <property type="term" value="P:cell differentiation"/>
    <property type="evidence" value="ECO:0007669"/>
    <property type="project" value="TreeGrafter"/>
</dbReference>
<evidence type="ECO:0000256" key="3">
    <source>
        <dbReference type="ARBA" id="ARBA00023155"/>
    </source>
</evidence>
<dbReference type="SMART" id="SM00389">
    <property type="entry name" value="HOX"/>
    <property type="match status" value="1"/>
</dbReference>
<dbReference type="AlphaFoldDB" id="H2YWW2"/>
<dbReference type="GeneTree" id="ENSGT00940000169227"/>
<dbReference type="Ensembl" id="ENSCSAVT00000009941.1">
    <property type="protein sequence ID" value="ENSCSAVP00000009823.1"/>
    <property type="gene ID" value="ENSCSAVG00000005769.1"/>
</dbReference>
<dbReference type="GO" id="GO:0000978">
    <property type="term" value="F:RNA polymerase II cis-regulatory region sequence-specific DNA binding"/>
    <property type="evidence" value="ECO:0007669"/>
    <property type="project" value="TreeGrafter"/>
</dbReference>
<accession>H2YWW2</accession>
<evidence type="ECO:0000256" key="4">
    <source>
        <dbReference type="ARBA" id="ARBA00023242"/>
    </source>
</evidence>
<keyword evidence="10" id="KW-1185">Reference proteome</keyword>
<dbReference type="Proteomes" id="UP000007875">
    <property type="component" value="Unassembled WGS sequence"/>
</dbReference>
<dbReference type="InterPro" id="IPR050394">
    <property type="entry name" value="Homeobox_NK-like"/>
</dbReference>
<organism evidence="9 10">
    <name type="scientific">Ciona savignyi</name>
    <name type="common">Pacific transparent sea squirt</name>
    <dbReference type="NCBI Taxonomy" id="51511"/>
    <lineage>
        <taxon>Eukaryota</taxon>
        <taxon>Metazoa</taxon>
        <taxon>Chordata</taxon>
        <taxon>Tunicata</taxon>
        <taxon>Ascidiacea</taxon>
        <taxon>Phlebobranchia</taxon>
        <taxon>Cionidae</taxon>
        <taxon>Ciona</taxon>
    </lineage>
</organism>
<feature type="compositionally biased region" description="Basic and acidic residues" evidence="7">
    <location>
        <begin position="19"/>
        <end position="28"/>
    </location>
</feature>
<feature type="DNA-binding region" description="Homeobox" evidence="5">
    <location>
        <begin position="168"/>
        <end position="227"/>
    </location>
</feature>
<evidence type="ECO:0000256" key="1">
    <source>
        <dbReference type="ARBA" id="ARBA00004123"/>
    </source>
</evidence>
<dbReference type="Gene3D" id="1.10.10.60">
    <property type="entry name" value="Homeodomain-like"/>
    <property type="match status" value="1"/>
</dbReference>
<reference evidence="9" key="2">
    <citation type="submission" date="2025-08" db="UniProtKB">
        <authorList>
            <consortium name="Ensembl"/>
        </authorList>
    </citation>
    <scope>IDENTIFICATION</scope>
</reference>
<evidence type="ECO:0000256" key="7">
    <source>
        <dbReference type="SAM" id="MobiDB-lite"/>
    </source>
</evidence>
<keyword evidence="3 5" id="KW-0371">Homeobox</keyword>
<dbReference type="PANTHER" id="PTHR24340">
    <property type="entry name" value="HOMEOBOX PROTEIN NKX"/>
    <property type="match status" value="1"/>
</dbReference>
<evidence type="ECO:0000259" key="8">
    <source>
        <dbReference type="PROSITE" id="PS50071"/>
    </source>
</evidence>
<evidence type="ECO:0000313" key="9">
    <source>
        <dbReference type="Ensembl" id="ENSCSAVP00000009823.1"/>
    </source>
</evidence>
<dbReference type="GO" id="GO:0005634">
    <property type="term" value="C:nucleus"/>
    <property type="evidence" value="ECO:0007669"/>
    <property type="project" value="UniProtKB-SubCell"/>
</dbReference>
<dbReference type="PANTHER" id="PTHR24340:SF82">
    <property type="entry name" value="HOMEOBOX PROTEIN VND"/>
    <property type="match status" value="1"/>
</dbReference>
<comment type="subcellular location">
    <subcellularLocation>
        <location evidence="1 5 6">Nucleus</location>
    </subcellularLocation>
</comment>
<proteinExistence type="predicted"/>
<feature type="domain" description="Homeobox" evidence="8">
    <location>
        <begin position="166"/>
        <end position="226"/>
    </location>
</feature>
<dbReference type="eggNOG" id="KOG0488">
    <property type="taxonomic scope" value="Eukaryota"/>
</dbReference>
<feature type="region of interest" description="Disordered" evidence="7">
    <location>
        <begin position="76"/>
        <end position="105"/>
    </location>
</feature>
<keyword evidence="4 5" id="KW-0539">Nucleus</keyword>
<feature type="compositionally biased region" description="Polar residues" evidence="7">
    <location>
        <begin position="76"/>
        <end position="92"/>
    </location>
</feature>